<evidence type="ECO:0000256" key="5">
    <source>
        <dbReference type="SAM" id="Phobius"/>
    </source>
</evidence>
<dbReference type="GO" id="GO:0046872">
    <property type="term" value="F:metal ion binding"/>
    <property type="evidence" value="ECO:0007669"/>
    <property type="project" value="UniProtKB-KW"/>
</dbReference>
<keyword evidence="2 4" id="KW-0479">Metal-binding</keyword>
<protein>
    <recommendedName>
        <fullName evidence="6">Cytochrome c domain-containing protein</fullName>
    </recommendedName>
</protein>
<keyword evidence="3 4" id="KW-0408">Iron</keyword>
<name>A0A917BYH7_9HYPH</name>
<evidence type="ECO:0000313" key="7">
    <source>
        <dbReference type="EMBL" id="GGF63719.1"/>
    </source>
</evidence>
<keyword evidence="5" id="KW-0812">Transmembrane</keyword>
<comment type="caution">
    <text evidence="7">The sequence shown here is derived from an EMBL/GenBank/DDBJ whole genome shotgun (WGS) entry which is preliminary data.</text>
</comment>
<evidence type="ECO:0000256" key="1">
    <source>
        <dbReference type="ARBA" id="ARBA00022617"/>
    </source>
</evidence>
<reference evidence="7" key="1">
    <citation type="journal article" date="2014" name="Int. J. Syst. Evol. Microbiol.">
        <title>Complete genome sequence of Corynebacterium casei LMG S-19264T (=DSM 44701T), isolated from a smear-ripened cheese.</title>
        <authorList>
            <consortium name="US DOE Joint Genome Institute (JGI-PGF)"/>
            <person name="Walter F."/>
            <person name="Albersmeier A."/>
            <person name="Kalinowski J."/>
            <person name="Ruckert C."/>
        </authorList>
    </citation>
    <scope>NUCLEOTIDE SEQUENCE</scope>
    <source>
        <strain evidence="7">CCM 7897</strain>
    </source>
</reference>
<feature type="domain" description="Cytochrome c" evidence="6">
    <location>
        <begin position="533"/>
        <end position="691"/>
    </location>
</feature>
<organism evidence="7 8">
    <name type="scientific">Azorhizobium oxalatiphilum</name>
    <dbReference type="NCBI Taxonomy" id="980631"/>
    <lineage>
        <taxon>Bacteria</taxon>
        <taxon>Pseudomonadati</taxon>
        <taxon>Pseudomonadota</taxon>
        <taxon>Alphaproteobacteria</taxon>
        <taxon>Hyphomicrobiales</taxon>
        <taxon>Xanthobacteraceae</taxon>
        <taxon>Azorhizobium</taxon>
    </lineage>
</organism>
<feature type="transmembrane region" description="Helical" evidence="5">
    <location>
        <begin position="12"/>
        <end position="34"/>
    </location>
</feature>
<dbReference type="GO" id="GO:0009055">
    <property type="term" value="F:electron transfer activity"/>
    <property type="evidence" value="ECO:0007669"/>
    <property type="project" value="InterPro"/>
</dbReference>
<proteinExistence type="predicted"/>
<dbReference type="RefSeq" id="WP_188578883.1">
    <property type="nucleotide sequence ID" value="NZ_BMCT01000003.1"/>
</dbReference>
<dbReference type="InterPro" id="IPR009056">
    <property type="entry name" value="Cyt_c-like_dom"/>
</dbReference>
<evidence type="ECO:0000256" key="2">
    <source>
        <dbReference type="ARBA" id="ARBA00022723"/>
    </source>
</evidence>
<dbReference type="Gene3D" id="1.10.760.10">
    <property type="entry name" value="Cytochrome c-like domain"/>
    <property type="match status" value="1"/>
</dbReference>
<gene>
    <name evidence="7" type="ORF">GCM10007301_24380</name>
</gene>
<keyword evidence="1 4" id="KW-0349">Heme</keyword>
<dbReference type="AlphaFoldDB" id="A0A917BYH7"/>
<keyword evidence="5" id="KW-0472">Membrane</keyword>
<sequence>MAKSKGRIRRILVWSALCLAGLVIVIAVAGLLVVRSIIEADTAAFGTKPDEAKIAKRTPQSLPASSAPYFAAMDKGLLLPPAPGQPYPPEILQIATDLHLPPEEVRLAAIRGQNSWIVWTGGNDRFWNYAALNTFGAFDLLKTVSSHPSQDYGRHNRWRYLGLVNEPCFRQAEGPDETRFGLWLDRRAEGCEGGADPFGGNAEADKAYPGVAIGARGKPLVSAGTVGGGGTGAKTFPVGSFYGEPSGVMGLRLFPNPDFDEAAQKRWDPVRYYTDDKYYNDATLVRPYRVGMSCAFCHVGPNPIKPPRNVEEPRFEELTSNPGAQYYWVDRIFFWNTGPRKQPGVPAPNEGNFLFQLFHTNPPGSLDTSLVSTDYMNNPRTMNAVYEVRARVGIALNKGQERLKGGETDNKQFQDYAQTRALAGWWDPGSGLSGSMRVLKDGSDSVGTLGALNRVYLNIGLFSEEWLLHFRPFAGGRKISPIRISDAKLQSVYWNATEDRTADMAIFFLVTARADRLKDLPKDIAQPPAANPAQLDRGKVVFAQNCAACHSSKQPEPPLNAGVDTGVCAGGGAGPQYRECWDRYWSWAQSDEFKRGMIDLVTEKVRVDNEGFLENNYLSTDRRVPLDILGTNACTAVATNGLSGDIWDNFTSSTYKTLPPPKEVTVHHPVSGAAMPFRPLGNGRGYIRPASLVSVWSSAPYLANNSVGHDDYFDRPYSAAYGGYAGPKAADQKAADQRAAMQPTAAGTVPAPVPAGGYTTNYVGSTACPAADVNDPDMPCVANRLALFDRSIRQMLWPETRRRDKLTTEPVPGYIYRTSAPSCLQLPAGFMPPVVKRFGGVLHSVAGWAFDEDGGVHIGPFPSGFPINTLTNTKLLPDNDEPDVWRHYVRLIKAGPGLIKTFATLGGTCTPADLANPEVDARAKEVVAQSGLIDTLVGLSKCPDYVVNGGHEFGAGLSAPDKEALISFLRTL</sequence>
<evidence type="ECO:0000256" key="3">
    <source>
        <dbReference type="ARBA" id="ARBA00023004"/>
    </source>
</evidence>
<dbReference type="InterPro" id="IPR036909">
    <property type="entry name" value="Cyt_c-like_dom_sf"/>
</dbReference>
<dbReference type="Proteomes" id="UP000606044">
    <property type="component" value="Unassembled WGS sequence"/>
</dbReference>
<dbReference type="GO" id="GO:0020037">
    <property type="term" value="F:heme binding"/>
    <property type="evidence" value="ECO:0007669"/>
    <property type="project" value="InterPro"/>
</dbReference>
<evidence type="ECO:0000313" key="8">
    <source>
        <dbReference type="Proteomes" id="UP000606044"/>
    </source>
</evidence>
<keyword evidence="8" id="KW-1185">Reference proteome</keyword>
<dbReference type="PROSITE" id="PS51007">
    <property type="entry name" value="CYTC"/>
    <property type="match status" value="1"/>
</dbReference>
<reference evidence="7" key="2">
    <citation type="submission" date="2020-09" db="EMBL/GenBank/DDBJ databases">
        <authorList>
            <person name="Sun Q."/>
            <person name="Sedlacek I."/>
        </authorList>
    </citation>
    <scope>NUCLEOTIDE SEQUENCE</scope>
    <source>
        <strain evidence="7">CCM 7897</strain>
    </source>
</reference>
<dbReference type="SUPFAM" id="SSF46626">
    <property type="entry name" value="Cytochrome c"/>
    <property type="match status" value="1"/>
</dbReference>
<evidence type="ECO:0000259" key="6">
    <source>
        <dbReference type="PROSITE" id="PS51007"/>
    </source>
</evidence>
<keyword evidence="5" id="KW-1133">Transmembrane helix</keyword>
<accession>A0A917BYH7</accession>
<dbReference type="EMBL" id="BMCT01000003">
    <property type="protein sequence ID" value="GGF63719.1"/>
    <property type="molecule type" value="Genomic_DNA"/>
</dbReference>
<evidence type="ECO:0000256" key="4">
    <source>
        <dbReference type="PROSITE-ProRule" id="PRU00433"/>
    </source>
</evidence>